<dbReference type="EMBL" id="BAABKM010000001">
    <property type="protein sequence ID" value="GAA4690996.1"/>
    <property type="molecule type" value="Genomic_DNA"/>
</dbReference>
<dbReference type="PANTHER" id="PTHR33908:SF11">
    <property type="entry name" value="MEMBRANE PROTEIN"/>
    <property type="match status" value="1"/>
</dbReference>
<evidence type="ECO:0000313" key="10">
    <source>
        <dbReference type="Proteomes" id="UP001499974"/>
    </source>
</evidence>
<keyword evidence="4" id="KW-0808">Transferase</keyword>
<proteinExistence type="predicted"/>
<reference evidence="10" key="1">
    <citation type="journal article" date="2019" name="Int. J. Syst. Evol. Microbiol.">
        <title>The Global Catalogue of Microorganisms (GCM) 10K type strain sequencing project: providing services to taxonomists for standard genome sequencing and annotation.</title>
        <authorList>
            <consortium name="The Broad Institute Genomics Platform"/>
            <consortium name="The Broad Institute Genome Sequencing Center for Infectious Disease"/>
            <person name="Wu L."/>
            <person name="Ma J."/>
        </authorList>
    </citation>
    <scope>NUCLEOTIDE SEQUENCE [LARGE SCALE GENOMIC DNA]</scope>
    <source>
        <strain evidence="10">JCM 18531</strain>
    </source>
</reference>
<dbReference type="RefSeq" id="WP_345518330.1">
    <property type="nucleotide sequence ID" value="NZ_BAABKM010000001.1"/>
</dbReference>
<feature type="transmembrane region" description="Helical" evidence="8">
    <location>
        <begin position="355"/>
        <end position="374"/>
    </location>
</feature>
<gene>
    <name evidence="9" type="ORF">GCM10023349_01970</name>
</gene>
<keyword evidence="5 8" id="KW-0812">Transmembrane</keyword>
<sequence length="677" mass="71388">MRQPPRILVAVGVVVLATTTVLAVLGALRAGVTTDEPIHVMRLRNFFDTGWYALDWDFGGAGPGGDGTNTYVYAPVTMLVLHAWSVLWGVEGWHDVSTTSHAYDVRHLGVVVIGLVGVAAVAAIGRLVLGSWRWGVVAAAVLAATPLWTGHEMFNVKDVPVATGHTLVTLGLLLHLRDVPASRLRRVARAGCLAAGLVLTLGTRPGMWSGLSVAFAVAVVGILVVSASRRVAAVALTEVAGTCVLAAAALVAIYPHLFASPLRALPRTSESSSSFMAGERSDRLYVPRHLVEDLPTLLTLFALLGSALAVGALLRRRPGDGVRTARLAVVGAQAFTLPVVAVVLGSDLYHGLRQLLFAIPALAVLATYGVAWLCERPRLSPRAVVLVAGLALVLPTVDQVTLQPYQTTYVNLATDVLVGSRADDLRPGGDYWRVSIPELTARATLDHQLLCKATIDPDTDLAYPFANGGEAFSTSRSTDCREEPNGPLAPVRLPVVRELPSTEYDAVFIGPLPTNCTAREDVRRWRHGFGVVLSTLGRCRVDPAPLTAGGVRADDPALGTTSPGDLWLYAVSGWLQWPARTELTSSVPVAEIAFRPDSACATGCTLAIAGAGPDDLLATVDGAPVPVTRDHPGLLTIDVTAAQAADDVWVTLTHDTDGPPVSMTGISLTPRTTKGQA</sequence>
<evidence type="ECO:0000256" key="6">
    <source>
        <dbReference type="ARBA" id="ARBA00022989"/>
    </source>
</evidence>
<comment type="caution">
    <text evidence="9">The sequence shown here is derived from an EMBL/GenBank/DDBJ whole genome shotgun (WGS) entry which is preliminary data.</text>
</comment>
<dbReference type="PANTHER" id="PTHR33908">
    <property type="entry name" value="MANNOSYLTRANSFERASE YKCB-RELATED"/>
    <property type="match status" value="1"/>
</dbReference>
<feature type="transmembrane region" description="Helical" evidence="8">
    <location>
        <begin position="294"/>
        <end position="315"/>
    </location>
</feature>
<accession>A0ABP8WK85</accession>
<keyword evidence="6 8" id="KW-1133">Transmembrane helix</keyword>
<feature type="transmembrane region" description="Helical" evidence="8">
    <location>
        <begin position="208"/>
        <end position="227"/>
    </location>
</feature>
<evidence type="ECO:0000313" key="9">
    <source>
        <dbReference type="EMBL" id="GAA4690996.1"/>
    </source>
</evidence>
<protein>
    <submittedName>
        <fullName evidence="9">Uncharacterized protein</fullName>
    </submittedName>
</protein>
<feature type="transmembrane region" description="Helical" evidence="8">
    <location>
        <begin position="383"/>
        <end position="402"/>
    </location>
</feature>
<feature type="transmembrane region" description="Helical" evidence="8">
    <location>
        <begin position="72"/>
        <end position="93"/>
    </location>
</feature>
<dbReference type="InterPro" id="IPR050297">
    <property type="entry name" value="LipidA_mod_glycosyltrf_83"/>
</dbReference>
<evidence type="ECO:0000256" key="1">
    <source>
        <dbReference type="ARBA" id="ARBA00004651"/>
    </source>
</evidence>
<evidence type="ECO:0000256" key="4">
    <source>
        <dbReference type="ARBA" id="ARBA00022679"/>
    </source>
</evidence>
<feature type="transmembrane region" description="Helical" evidence="8">
    <location>
        <begin position="239"/>
        <end position="257"/>
    </location>
</feature>
<evidence type="ECO:0000256" key="7">
    <source>
        <dbReference type="ARBA" id="ARBA00023136"/>
    </source>
</evidence>
<keyword evidence="2" id="KW-1003">Cell membrane</keyword>
<evidence type="ECO:0000256" key="8">
    <source>
        <dbReference type="SAM" id="Phobius"/>
    </source>
</evidence>
<name>A0ABP8WK85_9ACTN</name>
<keyword evidence="10" id="KW-1185">Reference proteome</keyword>
<evidence type="ECO:0000256" key="5">
    <source>
        <dbReference type="ARBA" id="ARBA00022692"/>
    </source>
</evidence>
<dbReference type="Proteomes" id="UP001499974">
    <property type="component" value="Unassembled WGS sequence"/>
</dbReference>
<feature type="transmembrane region" description="Helical" evidence="8">
    <location>
        <begin position="327"/>
        <end position="349"/>
    </location>
</feature>
<keyword evidence="7 8" id="KW-0472">Membrane</keyword>
<organism evidence="9 10">
    <name type="scientific">Nocardioides conyzicola</name>
    <dbReference type="NCBI Taxonomy" id="1651781"/>
    <lineage>
        <taxon>Bacteria</taxon>
        <taxon>Bacillati</taxon>
        <taxon>Actinomycetota</taxon>
        <taxon>Actinomycetes</taxon>
        <taxon>Propionibacteriales</taxon>
        <taxon>Nocardioidaceae</taxon>
        <taxon>Nocardioides</taxon>
    </lineage>
</organism>
<keyword evidence="3" id="KW-0328">Glycosyltransferase</keyword>
<evidence type="ECO:0000256" key="3">
    <source>
        <dbReference type="ARBA" id="ARBA00022676"/>
    </source>
</evidence>
<evidence type="ECO:0000256" key="2">
    <source>
        <dbReference type="ARBA" id="ARBA00022475"/>
    </source>
</evidence>
<comment type="subcellular location">
    <subcellularLocation>
        <location evidence="1">Cell membrane</location>
        <topology evidence="1">Multi-pass membrane protein</topology>
    </subcellularLocation>
</comment>
<feature type="transmembrane region" description="Helical" evidence="8">
    <location>
        <begin position="105"/>
        <end position="125"/>
    </location>
</feature>